<feature type="chain" id="PRO_5046084579" description="Outer membrane protein beta-barrel domain-containing protein" evidence="1">
    <location>
        <begin position="21"/>
        <end position="211"/>
    </location>
</feature>
<keyword evidence="3" id="KW-1185">Reference proteome</keyword>
<feature type="signal peptide" evidence="1">
    <location>
        <begin position="1"/>
        <end position="20"/>
    </location>
</feature>
<accession>A0ABV7WPQ3</accession>
<evidence type="ECO:0000313" key="2">
    <source>
        <dbReference type="EMBL" id="MFC3701211.1"/>
    </source>
</evidence>
<keyword evidence="1" id="KW-0732">Signal</keyword>
<evidence type="ECO:0000313" key="3">
    <source>
        <dbReference type="Proteomes" id="UP001595710"/>
    </source>
</evidence>
<comment type="caution">
    <text evidence="2">The sequence shown here is derived from an EMBL/GenBank/DDBJ whole genome shotgun (WGS) entry which is preliminary data.</text>
</comment>
<organism evidence="2 3">
    <name type="scientific">Reinekea marina</name>
    <dbReference type="NCBI Taxonomy" id="1310421"/>
    <lineage>
        <taxon>Bacteria</taxon>
        <taxon>Pseudomonadati</taxon>
        <taxon>Pseudomonadota</taxon>
        <taxon>Gammaproteobacteria</taxon>
        <taxon>Oceanospirillales</taxon>
        <taxon>Saccharospirillaceae</taxon>
        <taxon>Reinekea</taxon>
    </lineage>
</organism>
<evidence type="ECO:0008006" key="4">
    <source>
        <dbReference type="Google" id="ProtNLM"/>
    </source>
</evidence>
<name>A0ABV7WPQ3_9GAMM</name>
<reference evidence="3" key="1">
    <citation type="journal article" date="2019" name="Int. J. Syst. Evol. Microbiol.">
        <title>The Global Catalogue of Microorganisms (GCM) 10K type strain sequencing project: providing services to taxonomists for standard genome sequencing and annotation.</title>
        <authorList>
            <consortium name="The Broad Institute Genomics Platform"/>
            <consortium name="The Broad Institute Genome Sequencing Center for Infectious Disease"/>
            <person name="Wu L."/>
            <person name="Ma J."/>
        </authorList>
    </citation>
    <scope>NUCLEOTIDE SEQUENCE [LARGE SCALE GENOMIC DNA]</scope>
    <source>
        <strain evidence="3">CECT 8288</strain>
    </source>
</reference>
<sequence length="211" mass="22594">MKYICKIALTATSLFLSAYAASAGTNIETSFGFGLSDAKLAEYTYTDGSTKTLIAGNGLGLAVNQTLTTLNSVDVIAGLGFQWGSIGDSSTSTLFYDGFTYFPLELNAKYHITKEIAVKGGISYLLFPMYMSQEGDQKAKFKGTSNLGYNVALHYDIGGVYFYGKYSANTVAYTELSDGDGNSADITGAVDDEIVNVFHLGVGINFDMFSK</sequence>
<protein>
    <recommendedName>
        <fullName evidence="4">Outer membrane protein beta-barrel domain-containing protein</fullName>
    </recommendedName>
</protein>
<dbReference type="Proteomes" id="UP001595710">
    <property type="component" value="Unassembled WGS sequence"/>
</dbReference>
<dbReference type="EMBL" id="JBHRYN010000008">
    <property type="protein sequence ID" value="MFC3701211.1"/>
    <property type="molecule type" value="Genomic_DNA"/>
</dbReference>
<dbReference type="RefSeq" id="WP_290282793.1">
    <property type="nucleotide sequence ID" value="NZ_JAUFQI010000001.1"/>
</dbReference>
<evidence type="ECO:0000256" key="1">
    <source>
        <dbReference type="SAM" id="SignalP"/>
    </source>
</evidence>
<proteinExistence type="predicted"/>
<gene>
    <name evidence="2" type="ORF">ACFOND_06100</name>
</gene>